<name>A0A8E2APK3_9APHY</name>
<sequence length="87" mass="9897">MILSSVVLALLRHLTASRLRRSSMFQVRFAYGDRRTASSQISDPAGFCAFWRGDGHCIRLRFPCTSLVQLQQSTWAGFDVQSRQRSC</sequence>
<dbReference type="AlphaFoldDB" id="A0A8E2APK3"/>
<protein>
    <recommendedName>
        <fullName evidence="4">Secreted protein</fullName>
    </recommendedName>
</protein>
<gene>
    <name evidence="2" type="ORF">OBBRIDRAFT_93605</name>
</gene>
<dbReference type="Proteomes" id="UP000250043">
    <property type="component" value="Unassembled WGS sequence"/>
</dbReference>
<evidence type="ECO:0008006" key="4">
    <source>
        <dbReference type="Google" id="ProtNLM"/>
    </source>
</evidence>
<reference evidence="2 3" key="1">
    <citation type="submission" date="2016-07" db="EMBL/GenBank/DDBJ databases">
        <title>Draft genome of the white-rot fungus Obba rivulosa 3A-2.</title>
        <authorList>
            <consortium name="DOE Joint Genome Institute"/>
            <person name="Miettinen O."/>
            <person name="Riley R."/>
            <person name="Acob R."/>
            <person name="Barry K."/>
            <person name="Cullen D."/>
            <person name="De Vries R."/>
            <person name="Hainaut M."/>
            <person name="Hatakka A."/>
            <person name="Henrissat B."/>
            <person name="Hilden K."/>
            <person name="Kuo R."/>
            <person name="Labutti K."/>
            <person name="Lipzen A."/>
            <person name="Makela M.R."/>
            <person name="Sandor L."/>
            <person name="Spatafora J.W."/>
            <person name="Grigoriev I.V."/>
            <person name="Hibbett D.S."/>
        </authorList>
    </citation>
    <scope>NUCLEOTIDE SEQUENCE [LARGE SCALE GENOMIC DNA]</scope>
    <source>
        <strain evidence="2 3">3A-2</strain>
    </source>
</reference>
<organism evidence="2 3">
    <name type="scientific">Obba rivulosa</name>
    <dbReference type="NCBI Taxonomy" id="1052685"/>
    <lineage>
        <taxon>Eukaryota</taxon>
        <taxon>Fungi</taxon>
        <taxon>Dikarya</taxon>
        <taxon>Basidiomycota</taxon>
        <taxon>Agaricomycotina</taxon>
        <taxon>Agaricomycetes</taxon>
        <taxon>Polyporales</taxon>
        <taxon>Gelatoporiaceae</taxon>
        <taxon>Obba</taxon>
    </lineage>
</organism>
<evidence type="ECO:0000256" key="1">
    <source>
        <dbReference type="SAM" id="SignalP"/>
    </source>
</evidence>
<evidence type="ECO:0000313" key="2">
    <source>
        <dbReference type="EMBL" id="OCH88296.1"/>
    </source>
</evidence>
<keyword evidence="1" id="KW-0732">Signal</keyword>
<evidence type="ECO:0000313" key="3">
    <source>
        <dbReference type="Proteomes" id="UP000250043"/>
    </source>
</evidence>
<proteinExistence type="predicted"/>
<feature type="chain" id="PRO_5034619567" description="Secreted protein" evidence="1">
    <location>
        <begin position="17"/>
        <end position="87"/>
    </location>
</feature>
<keyword evidence="3" id="KW-1185">Reference proteome</keyword>
<accession>A0A8E2APK3</accession>
<dbReference type="EMBL" id="KV722456">
    <property type="protein sequence ID" value="OCH88296.1"/>
    <property type="molecule type" value="Genomic_DNA"/>
</dbReference>
<feature type="signal peptide" evidence="1">
    <location>
        <begin position="1"/>
        <end position="16"/>
    </location>
</feature>